<gene>
    <name evidence="2" type="ORF">Csa_4G645310</name>
</gene>
<reference evidence="2 3" key="3">
    <citation type="journal article" date="2010" name="BMC Genomics">
        <title>Transcriptome sequencing and comparative analysis of cucumber flowers with different sex types.</title>
        <authorList>
            <person name="Guo S."/>
            <person name="Zheng Y."/>
            <person name="Joung J.G."/>
            <person name="Liu S."/>
            <person name="Zhang Z."/>
            <person name="Crasta O.R."/>
            <person name="Sobral B.W."/>
            <person name="Xu Y."/>
            <person name="Huang S."/>
            <person name="Fei Z."/>
        </authorList>
    </citation>
    <scope>NUCLEOTIDE SEQUENCE [LARGE SCALE GENOMIC DNA]</scope>
    <source>
        <strain evidence="3">cv. 9930</strain>
    </source>
</reference>
<dbReference type="AlphaFoldDB" id="A0A0A0L009"/>
<keyword evidence="3" id="KW-1185">Reference proteome</keyword>
<accession>A0A0A0L009</accession>
<evidence type="ECO:0000256" key="1">
    <source>
        <dbReference type="SAM" id="MobiDB-lite"/>
    </source>
</evidence>
<reference evidence="2 3" key="2">
    <citation type="journal article" date="2009" name="PLoS ONE">
        <title>An integrated genetic and cytogenetic map of the cucumber genome.</title>
        <authorList>
            <person name="Ren Y."/>
            <person name="Zhang Z."/>
            <person name="Liu J."/>
            <person name="Staub J.E."/>
            <person name="Han Y."/>
            <person name="Cheng Z."/>
            <person name="Li X."/>
            <person name="Lu J."/>
            <person name="Miao H."/>
            <person name="Kang H."/>
            <person name="Xie B."/>
            <person name="Gu X."/>
            <person name="Wang X."/>
            <person name="Du Y."/>
            <person name="Jin W."/>
            <person name="Huang S."/>
        </authorList>
    </citation>
    <scope>NUCLEOTIDE SEQUENCE [LARGE SCALE GENOMIC DNA]</scope>
    <source>
        <strain evidence="3">cv. 9930</strain>
    </source>
</reference>
<dbReference type="eggNOG" id="KOG0048">
    <property type="taxonomic scope" value="Eukaryota"/>
</dbReference>
<proteinExistence type="predicted"/>
<feature type="compositionally biased region" description="Low complexity" evidence="1">
    <location>
        <begin position="15"/>
        <end position="30"/>
    </location>
</feature>
<reference evidence="2 3" key="4">
    <citation type="journal article" date="2011" name="BMC Genomics">
        <title>RNA-Seq improves annotation of protein-coding genes in the cucumber genome.</title>
        <authorList>
            <person name="Li Z."/>
            <person name="Zhang Z."/>
            <person name="Yan P."/>
            <person name="Huang S."/>
            <person name="Fei Z."/>
            <person name="Lin K."/>
        </authorList>
    </citation>
    <scope>NUCLEOTIDE SEQUENCE [LARGE SCALE GENOMIC DNA]</scope>
    <source>
        <strain evidence="3">cv. 9930</strain>
    </source>
</reference>
<dbReference type="Gramene" id="KGN55305">
    <property type="protein sequence ID" value="KGN55305"/>
    <property type="gene ID" value="Csa_4G645310"/>
</dbReference>
<feature type="region of interest" description="Disordered" evidence="1">
    <location>
        <begin position="15"/>
        <end position="43"/>
    </location>
</feature>
<protein>
    <submittedName>
        <fullName evidence="2">Uncharacterized protein</fullName>
    </submittedName>
</protein>
<dbReference type="Proteomes" id="UP000029981">
    <property type="component" value="Chromosome 4"/>
</dbReference>
<name>A0A0A0L009_CUCSA</name>
<dbReference type="EMBL" id="CM002925">
    <property type="protein sequence ID" value="KGN55305.1"/>
    <property type="molecule type" value="Genomic_DNA"/>
</dbReference>
<organism evidence="2 3">
    <name type="scientific">Cucumis sativus</name>
    <name type="common">Cucumber</name>
    <dbReference type="NCBI Taxonomy" id="3659"/>
    <lineage>
        <taxon>Eukaryota</taxon>
        <taxon>Viridiplantae</taxon>
        <taxon>Streptophyta</taxon>
        <taxon>Embryophyta</taxon>
        <taxon>Tracheophyta</taxon>
        <taxon>Spermatophyta</taxon>
        <taxon>Magnoliopsida</taxon>
        <taxon>eudicotyledons</taxon>
        <taxon>Gunneridae</taxon>
        <taxon>Pentapetalae</taxon>
        <taxon>rosids</taxon>
        <taxon>fabids</taxon>
        <taxon>Cucurbitales</taxon>
        <taxon>Cucurbitaceae</taxon>
        <taxon>Benincaseae</taxon>
        <taxon>Cucumis</taxon>
    </lineage>
</organism>
<evidence type="ECO:0000313" key="2">
    <source>
        <dbReference type="EMBL" id="KGN55305.1"/>
    </source>
</evidence>
<sequence>MAIVFDNQGIYNNNNNNNQSPFLPELSPALNSPPPPPYASYQPLQFPSNSFSHTAGVIDDLRRTDSVLRFGMEGASSQPVTSYHVGELEKVVYSNTPSFDDGLQFSCDNNGLNLMNDLDWGEMSSLISAPLYPSMII</sequence>
<evidence type="ECO:0000313" key="3">
    <source>
        <dbReference type="Proteomes" id="UP000029981"/>
    </source>
</evidence>
<reference evidence="2 3" key="1">
    <citation type="journal article" date="2009" name="Nat. Genet.">
        <title>The genome of the cucumber, Cucumis sativus L.</title>
        <authorList>
            <person name="Huang S."/>
            <person name="Li R."/>
            <person name="Zhang Z."/>
            <person name="Li L."/>
            <person name="Gu X."/>
            <person name="Fan W."/>
            <person name="Lucas W.J."/>
            <person name="Wang X."/>
            <person name="Xie B."/>
            <person name="Ni P."/>
            <person name="Ren Y."/>
            <person name="Zhu H."/>
            <person name="Li J."/>
            <person name="Lin K."/>
            <person name="Jin W."/>
            <person name="Fei Z."/>
            <person name="Li G."/>
            <person name="Staub J."/>
            <person name="Kilian A."/>
            <person name="van der Vossen E.A."/>
            <person name="Wu Y."/>
            <person name="Guo J."/>
            <person name="He J."/>
            <person name="Jia Z."/>
            <person name="Ren Y."/>
            <person name="Tian G."/>
            <person name="Lu Y."/>
            <person name="Ruan J."/>
            <person name="Qian W."/>
            <person name="Wang M."/>
            <person name="Huang Q."/>
            <person name="Li B."/>
            <person name="Xuan Z."/>
            <person name="Cao J."/>
            <person name="Asan"/>
            <person name="Wu Z."/>
            <person name="Zhang J."/>
            <person name="Cai Q."/>
            <person name="Bai Y."/>
            <person name="Zhao B."/>
            <person name="Han Y."/>
            <person name="Li Y."/>
            <person name="Li X."/>
            <person name="Wang S."/>
            <person name="Shi Q."/>
            <person name="Liu S."/>
            <person name="Cho W.K."/>
            <person name="Kim J.Y."/>
            <person name="Xu Y."/>
            <person name="Heller-Uszynska K."/>
            <person name="Miao H."/>
            <person name="Cheng Z."/>
            <person name="Zhang S."/>
            <person name="Wu J."/>
            <person name="Yang Y."/>
            <person name="Kang H."/>
            <person name="Li M."/>
            <person name="Liang H."/>
            <person name="Ren X."/>
            <person name="Shi Z."/>
            <person name="Wen M."/>
            <person name="Jian M."/>
            <person name="Yang H."/>
            <person name="Zhang G."/>
            <person name="Yang Z."/>
            <person name="Chen R."/>
            <person name="Liu S."/>
            <person name="Li J."/>
            <person name="Ma L."/>
            <person name="Liu H."/>
            <person name="Zhou Y."/>
            <person name="Zhao J."/>
            <person name="Fang X."/>
            <person name="Li G."/>
            <person name="Fang L."/>
            <person name="Li Y."/>
            <person name="Liu D."/>
            <person name="Zheng H."/>
            <person name="Zhang Y."/>
            <person name="Qin N."/>
            <person name="Li Z."/>
            <person name="Yang G."/>
            <person name="Yang S."/>
            <person name="Bolund L."/>
            <person name="Kristiansen K."/>
            <person name="Zheng H."/>
            <person name="Li S."/>
            <person name="Zhang X."/>
            <person name="Yang H."/>
            <person name="Wang J."/>
            <person name="Sun R."/>
            <person name="Zhang B."/>
            <person name="Jiang S."/>
            <person name="Wang J."/>
            <person name="Du Y."/>
            <person name="Li S."/>
        </authorList>
    </citation>
    <scope>NUCLEOTIDE SEQUENCE [LARGE SCALE GENOMIC DNA]</scope>
    <source>
        <strain evidence="3">cv. 9930</strain>
    </source>
</reference>